<dbReference type="AlphaFoldDB" id="A0A448WFD0"/>
<evidence type="ECO:0000313" key="2">
    <source>
        <dbReference type="EMBL" id="VEL10382.1"/>
    </source>
</evidence>
<feature type="chain" id="PRO_5019194621" evidence="1">
    <location>
        <begin position="21"/>
        <end position="154"/>
    </location>
</feature>
<comment type="caution">
    <text evidence="2">The sequence shown here is derived from an EMBL/GenBank/DDBJ whole genome shotgun (WGS) entry which is preliminary data.</text>
</comment>
<keyword evidence="1" id="KW-0732">Signal</keyword>
<gene>
    <name evidence="2" type="ORF">PXEA_LOCUS3822</name>
</gene>
<dbReference type="EMBL" id="CAAALY010008856">
    <property type="protein sequence ID" value="VEL10382.1"/>
    <property type="molecule type" value="Genomic_DNA"/>
</dbReference>
<protein>
    <submittedName>
        <fullName evidence="2">Uncharacterized protein</fullName>
    </submittedName>
</protein>
<evidence type="ECO:0000313" key="3">
    <source>
        <dbReference type="Proteomes" id="UP000784294"/>
    </source>
</evidence>
<organism evidence="2 3">
    <name type="scientific">Protopolystoma xenopodis</name>
    <dbReference type="NCBI Taxonomy" id="117903"/>
    <lineage>
        <taxon>Eukaryota</taxon>
        <taxon>Metazoa</taxon>
        <taxon>Spiralia</taxon>
        <taxon>Lophotrochozoa</taxon>
        <taxon>Platyhelminthes</taxon>
        <taxon>Monogenea</taxon>
        <taxon>Polyopisthocotylea</taxon>
        <taxon>Polystomatidea</taxon>
        <taxon>Polystomatidae</taxon>
        <taxon>Protopolystoma</taxon>
    </lineage>
</organism>
<sequence>MWLCLGSLLVTLSVCLKGEALIELKLLDGHFPHLLKSVDAESKDQSDCLSVDTKIAKCREVPGMEDRAEAQPKASAEVANRSEIHAAIAQPGSVQELLELYQPEMASSTGPDEEGRMARLKMDFERLLQDTKALIVSQHLVGTKRNWVSMNLLK</sequence>
<accession>A0A448WFD0</accession>
<feature type="signal peptide" evidence="1">
    <location>
        <begin position="1"/>
        <end position="20"/>
    </location>
</feature>
<keyword evidence="3" id="KW-1185">Reference proteome</keyword>
<dbReference type="Proteomes" id="UP000784294">
    <property type="component" value="Unassembled WGS sequence"/>
</dbReference>
<reference evidence="2" key="1">
    <citation type="submission" date="2018-11" db="EMBL/GenBank/DDBJ databases">
        <authorList>
            <consortium name="Pathogen Informatics"/>
        </authorList>
    </citation>
    <scope>NUCLEOTIDE SEQUENCE</scope>
</reference>
<name>A0A448WFD0_9PLAT</name>
<proteinExistence type="predicted"/>
<evidence type="ECO:0000256" key="1">
    <source>
        <dbReference type="SAM" id="SignalP"/>
    </source>
</evidence>